<protein>
    <recommendedName>
        <fullName evidence="3">Dienelactone hydrolase domain-containing protein</fullName>
    </recommendedName>
</protein>
<proteinExistence type="predicted"/>
<dbReference type="EMBL" id="UOGJ01000075">
    <property type="protein sequence ID" value="VAX35931.1"/>
    <property type="molecule type" value="Genomic_DNA"/>
</dbReference>
<dbReference type="InterPro" id="IPR002925">
    <property type="entry name" value="Dienelactn_hydro"/>
</dbReference>
<evidence type="ECO:0000313" key="4">
    <source>
        <dbReference type="EMBL" id="VAX35931.1"/>
    </source>
</evidence>
<dbReference type="InterPro" id="IPR029058">
    <property type="entry name" value="AB_hydrolase_fold"/>
</dbReference>
<dbReference type="Pfam" id="PF01738">
    <property type="entry name" value="DLH"/>
    <property type="match status" value="1"/>
</dbReference>
<accession>A0A3B1DAR8</accession>
<dbReference type="PANTHER" id="PTHR43037">
    <property type="entry name" value="UNNAMED PRODUCT-RELATED"/>
    <property type="match status" value="1"/>
</dbReference>
<name>A0A3B1DAR8_9ZZZZ</name>
<keyword evidence="2" id="KW-0378">Hydrolase</keyword>
<evidence type="ECO:0000256" key="1">
    <source>
        <dbReference type="ARBA" id="ARBA00022729"/>
    </source>
</evidence>
<reference evidence="4" key="1">
    <citation type="submission" date="2018-06" db="EMBL/GenBank/DDBJ databases">
        <authorList>
            <person name="Zhirakovskaya E."/>
        </authorList>
    </citation>
    <scope>NUCLEOTIDE SEQUENCE</scope>
</reference>
<dbReference type="SUPFAM" id="SSF53474">
    <property type="entry name" value="alpha/beta-Hydrolases"/>
    <property type="match status" value="1"/>
</dbReference>
<evidence type="ECO:0000256" key="2">
    <source>
        <dbReference type="ARBA" id="ARBA00022801"/>
    </source>
</evidence>
<dbReference type="Gene3D" id="3.40.50.1820">
    <property type="entry name" value="alpha/beta hydrolase"/>
    <property type="match status" value="1"/>
</dbReference>
<keyword evidence="1" id="KW-0732">Signal</keyword>
<dbReference type="PANTHER" id="PTHR43037:SF5">
    <property type="entry name" value="FERULOYL ESTERASE"/>
    <property type="match status" value="1"/>
</dbReference>
<evidence type="ECO:0000259" key="3">
    <source>
        <dbReference type="Pfam" id="PF01738"/>
    </source>
</evidence>
<gene>
    <name evidence="4" type="ORF">MNBD_UNCLBAC01-1132</name>
</gene>
<dbReference type="InterPro" id="IPR050955">
    <property type="entry name" value="Plant_Biomass_Hydrol_Est"/>
</dbReference>
<dbReference type="GO" id="GO:0016787">
    <property type="term" value="F:hydrolase activity"/>
    <property type="evidence" value="ECO:0007669"/>
    <property type="project" value="UniProtKB-KW"/>
</dbReference>
<dbReference type="AlphaFoldDB" id="A0A3B1DAR8"/>
<sequence length="225" mass="26582">MKKIILNFFLLIFLFQNNSFAQGPQRYEGKLKLDFSQTYLVQLPENYDRSKKYPLFIAVPWASGTAEQQYEQWNKHANRDQYILLCPRFKYGFQWFKAKGEDVLLQIMHELYYKFPYDKKKVYLVGASAGALFAHNFAFKHPNLVHAVGVFATEEYAPVPTTARARRVKFFIGIGEKDKERMEATSNFYEDLKEKGFDVEMKIFLDTVHGLDVDMKRDFMEYLKK</sequence>
<feature type="domain" description="Dienelactone hydrolase" evidence="3">
    <location>
        <begin position="110"/>
        <end position="217"/>
    </location>
</feature>
<organism evidence="4">
    <name type="scientific">hydrothermal vent metagenome</name>
    <dbReference type="NCBI Taxonomy" id="652676"/>
    <lineage>
        <taxon>unclassified sequences</taxon>
        <taxon>metagenomes</taxon>
        <taxon>ecological metagenomes</taxon>
    </lineage>
</organism>